<name>A0A7W4IAH4_9PROT</name>
<comment type="caution">
    <text evidence="11">The sequence shown here is derived from an EMBL/GenBank/DDBJ whole genome shotgun (WGS) entry which is preliminary data.</text>
</comment>
<evidence type="ECO:0000256" key="9">
    <source>
        <dbReference type="ARBA" id="ARBA00023136"/>
    </source>
</evidence>
<keyword evidence="6" id="KW-0732">Signal</keyword>
<keyword evidence="8" id="KW-0406">Ion transport</keyword>
<evidence type="ECO:0000313" key="11">
    <source>
        <dbReference type="EMBL" id="MBB2159245.1"/>
    </source>
</evidence>
<comment type="subcellular location">
    <subcellularLocation>
        <location evidence="1">Cell outer membrane</location>
        <topology evidence="1">Multi-pass membrane protein</topology>
    </subcellularLocation>
</comment>
<protein>
    <recommendedName>
        <fullName evidence="13">TonB-dependent receptor</fullName>
    </recommendedName>
</protein>
<evidence type="ECO:0000256" key="2">
    <source>
        <dbReference type="ARBA" id="ARBA00022448"/>
    </source>
</evidence>
<dbReference type="Proteomes" id="UP000589085">
    <property type="component" value="Unassembled WGS sequence"/>
</dbReference>
<dbReference type="RefSeq" id="WP_182996120.1">
    <property type="nucleotide sequence ID" value="NZ_JABEQJ010000003.1"/>
</dbReference>
<keyword evidence="2" id="KW-0813">Transport</keyword>
<reference evidence="11 12" key="1">
    <citation type="submission" date="2020-04" db="EMBL/GenBank/DDBJ databases">
        <title>Description of novel Gluconacetobacter.</title>
        <authorList>
            <person name="Sombolestani A."/>
        </authorList>
    </citation>
    <scope>NUCLEOTIDE SEQUENCE [LARGE SCALE GENOMIC DNA]</scope>
    <source>
        <strain evidence="11 12">LMG 19747</strain>
    </source>
</reference>
<evidence type="ECO:0000256" key="7">
    <source>
        <dbReference type="ARBA" id="ARBA00023004"/>
    </source>
</evidence>
<evidence type="ECO:0000256" key="5">
    <source>
        <dbReference type="ARBA" id="ARBA00022692"/>
    </source>
</evidence>
<dbReference type="PANTHER" id="PTHR32552">
    <property type="entry name" value="FERRICHROME IRON RECEPTOR-RELATED"/>
    <property type="match status" value="1"/>
</dbReference>
<evidence type="ECO:0000256" key="6">
    <source>
        <dbReference type="ARBA" id="ARBA00022729"/>
    </source>
</evidence>
<dbReference type="GO" id="GO:0015344">
    <property type="term" value="F:siderophore uptake transmembrane transporter activity"/>
    <property type="evidence" value="ECO:0007669"/>
    <property type="project" value="TreeGrafter"/>
</dbReference>
<dbReference type="AlphaFoldDB" id="A0A7W4IAH4"/>
<organism evidence="11 12">
    <name type="scientific">Gluconacetobacter sacchari</name>
    <dbReference type="NCBI Taxonomy" id="92759"/>
    <lineage>
        <taxon>Bacteria</taxon>
        <taxon>Pseudomonadati</taxon>
        <taxon>Pseudomonadota</taxon>
        <taxon>Alphaproteobacteria</taxon>
        <taxon>Acetobacterales</taxon>
        <taxon>Acetobacteraceae</taxon>
        <taxon>Gluconacetobacter</taxon>
    </lineage>
</organism>
<dbReference type="SUPFAM" id="SSF56935">
    <property type="entry name" value="Porins"/>
    <property type="match status" value="1"/>
</dbReference>
<sequence length="234" mass="25669">MIFRRNGYDVSVFQPGSAVSTGWRFSHPLDVGPIGPIDGQVSYYHVDFSNRLLTVSSSPQITSLTGAASLLENVGGVTTNGADLEFTLHFAHHFSLYDAVSYNHSVYDNDYRSGTATVATAGKNVVAVPDWMNKFIFAYSNDGFFAQLTGDYIGRRYATYLNDLSVAPMALFSFSSGYTSRALPVLKEGSIQFNITNLTGTRAWDTILATNAAKQFTAYPLAPRQFFVTLTGRF</sequence>
<evidence type="ECO:0000256" key="8">
    <source>
        <dbReference type="ARBA" id="ARBA00023065"/>
    </source>
</evidence>
<keyword evidence="10" id="KW-0998">Cell outer membrane</keyword>
<keyword evidence="4" id="KW-0410">Iron transport</keyword>
<dbReference type="InterPro" id="IPR036942">
    <property type="entry name" value="Beta-barrel_TonB_sf"/>
</dbReference>
<keyword evidence="7" id="KW-0408">Iron</keyword>
<evidence type="ECO:0000313" key="12">
    <source>
        <dbReference type="Proteomes" id="UP000589085"/>
    </source>
</evidence>
<evidence type="ECO:0008006" key="13">
    <source>
        <dbReference type="Google" id="ProtNLM"/>
    </source>
</evidence>
<evidence type="ECO:0000256" key="1">
    <source>
        <dbReference type="ARBA" id="ARBA00004571"/>
    </source>
</evidence>
<evidence type="ECO:0000256" key="4">
    <source>
        <dbReference type="ARBA" id="ARBA00022496"/>
    </source>
</evidence>
<evidence type="ECO:0000256" key="3">
    <source>
        <dbReference type="ARBA" id="ARBA00022452"/>
    </source>
</evidence>
<dbReference type="GO" id="GO:0009279">
    <property type="term" value="C:cell outer membrane"/>
    <property type="evidence" value="ECO:0007669"/>
    <property type="project" value="UniProtKB-SubCell"/>
</dbReference>
<accession>A0A7W4IAH4</accession>
<gene>
    <name evidence="11" type="ORF">HLH48_03475</name>
</gene>
<keyword evidence="3" id="KW-1134">Transmembrane beta strand</keyword>
<evidence type="ECO:0000256" key="10">
    <source>
        <dbReference type="ARBA" id="ARBA00023237"/>
    </source>
</evidence>
<keyword evidence="9" id="KW-0472">Membrane</keyword>
<dbReference type="PANTHER" id="PTHR32552:SF89">
    <property type="entry name" value="CATECHOLATE SIDEROPHORE RECEPTOR FIU"/>
    <property type="match status" value="1"/>
</dbReference>
<proteinExistence type="predicted"/>
<dbReference type="EMBL" id="JABEQJ010000003">
    <property type="protein sequence ID" value="MBB2159245.1"/>
    <property type="molecule type" value="Genomic_DNA"/>
</dbReference>
<dbReference type="Gene3D" id="2.40.170.20">
    <property type="entry name" value="TonB-dependent receptor, beta-barrel domain"/>
    <property type="match status" value="1"/>
</dbReference>
<dbReference type="InterPro" id="IPR039426">
    <property type="entry name" value="TonB-dep_rcpt-like"/>
</dbReference>
<keyword evidence="5" id="KW-0812">Transmembrane</keyword>